<evidence type="ECO:0000256" key="1">
    <source>
        <dbReference type="SAM" id="MobiDB-lite"/>
    </source>
</evidence>
<sequence length="158" mass="17207">MDDREPACLLGSLTAIRSLNPRGTSPREDREGRIGTVTSEMNPSDDDEQWRAEMLAAVSTGDPQVANPALLELTYDDLDGEWVEPILLEHLAPRHDVRLRRLAATCLGHLARIHGKITRGTVVPALQALLSDRVLGGTAQDALDDIEQFAPAEPGTRP</sequence>
<organism evidence="2 3">
    <name type="scientific">Saccharothrix texasensis</name>
    <dbReference type="NCBI Taxonomy" id="103734"/>
    <lineage>
        <taxon>Bacteria</taxon>
        <taxon>Bacillati</taxon>
        <taxon>Actinomycetota</taxon>
        <taxon>Actinomycetes</taxon>
        <taxon>Pseudonocardiales</taxon>
        <taxon>Pseudonocardiaceae</taxon>
        <taxon>Saccharothrix</taxon>
    </lineage>
</organism>
<dbReference type="InterPro" id="IPR049796">
    <property type="entry name" value="CdiI_Ct-like"/>
</dbReference>
<feature type="region of interest" description="Disordered" evidence="1">
    <location>
        <begin position="18"/>
        <end position="45"/>
    </location>
</feature>
<evidence type="ECO:0008006" key="4">
    <source>
        <dbReference type="Google" id="ProtNLM"/>
    </source>
</evidence>
<proteinExistence type="predicted"/>
<dbReference type="CDD" id="cd20694">
    <property type="entry name" value="CdiI_Ct-like"/>
    <property type="match status" value="1"/>
</dbReference>
<accession>A0A3N1H837</accession>
<dbReference type="Proteomes" id="UP000268727">
    <property type="component" value="Unassembled WGS sequence"/>
</dbReference>
<dbReference type="SUPFAM" id="SSF48371">
    <property type="entry name" value="ARM repeat"/>
    <property type="match status" value="1"/>
</dbReference>
<gene>
    <name evidence="2" type="ORF">EDD40_3944</name>
</gene>
<evidence type="ECO:0000313" key="3">
    <source>
        <dbReference type="Proteomes" id="UP000268727"/>
    </source>
</evidence>
<name>A0A3N1H837_9PSEU</name>
<reference evidence="2 3" key="1">
    <citation type="submission" date="2018-11" db="EMBL/GenBank/DDBJ databases">
        <title>Sequencing the genomes of 1000 actinobacteria strains.</title>
        <authorList>
            <person name="Klenk H.-P."/>
        </authorList>
    </citation>
    <scope>NUCLEOTIDE SEQUENCE [LARGE SCALE GENOMIC DNA]</scope>
    <source>
        <strain evidence="2 3">DSM 44231</strain>
    </source>
</reference>
<dbReference type="AlphaFoldDB" id="A0A3N1H837"/>
<protein>
    <recommendedName>
        <fullName evidence="4">HEAT repeat protein</fullName>
    </recommendedName>
</protein>
<dbReference type="InterPro" id="IPR016024">
    <property type="entry name" value="ARM-type_fold"/>
</dbReference>
<comment type="caution">
    <text evidence="2">The sequence shown here is derived from an EMBL/GenBank/DDBJ whole genome shotgun (WGS) entry which is preliminary data.</text>
</comment>
<keyword evidence="3" id="KW-1185">Reference proteome</keyword>
<evidence type="ECO:0000313" key="2">
    <source>
        <dbReference type="EMBL" id="ROP38586.1"/>
    </source>
</evidence>
<dbReference type="EMBL" id="RJKM01000001">
    <property type="protein sequence ID" value="ROP38586.1"/>
    <property type="molecule type" value="Genomic_DNA"/>
</dbReference>